<evidence type="ECO:0000259" key="1">
    <source>
        <dbReference type="Pfam" id="PF18551"/>
    </source>
</evidence>
<dbReference type="OrthoDB" id="283781at2"/>
<name>A0A518EV38_9BACT</name>
<dbReference type="RefSeq" id="WP_145199655.1">
    <property type="nucleotide sequence ID" value="NZ_CP036434.1"/>
</dbReference>
<evidence type="ECO:0000313" key="3">
    <source>
        <dbReference type="Proteomes" id="UP000320390"/>
    </source>
</evidence>
<organism evidence="2 3">
    <name type="scientific">Saltatorellus ferox</name>
    <dbReference type="NCBI Taxonomy" id="2528018"/>
    <lineage>
        <taxon>Bacteria</taxon>
        <taxon>Pseudomonadati</taxon>
        <taxon>Planctomycetota</taxon>
        <taxon>Planctomycetia</taxon>
        <taxon>Planctomycetia incertae sedis</taxon>
        <taxon>Saltatorellus</taxon>
    </lineage>
</organism>
<dbReference type="EMBL" id="CP036434">
    <property type="protein sequence ID" value="QDV07918.1"/>
    <property type="molecule type" value="Genomic_DNA"/>
</dbReference>
<dbReference type="InterPro" id="IPR040572">
    <property type="entry name" value="TackOD1"/>
</dbReference>
<reference evidence="2 3" key="1">
    <citation type="submission" date="2019-02" db="EMBL/GenBank/DDBJ databases">
        <title>Deep-cultivation of Planctomycetes and their phenomic and genomic characterization uncovers novel biology.</title>
        <authorList>
            <person name="Wiegand S."/>
            <person name="Jogler M."/>
            <person name="Boedeker C."/>
            <person name="Pinto D."/>
            <person name="Vollmers J."/>
            <person name="Rivas-Marin E."/>
            <person name="Kohn T."/>
            <person name="Peeters S.H."/>
            <person name="Heuer A."/>
            <person name="Rast P."/>
            <person name="Oberbeckmann S."/>
            <person name="Bunk B."/>
            <person name="Jeske O."/>
            <person name="Meyerdierks A."/>
            <person name="Storesund J.E."/>
            <person name="Kallscheuer N."/>
            <person name="Luecker S."/>
            <person name="Lage O.M."/>
            <person name="Pohl T."/>
            <person name="Merkel B.J."/>
            <person name="Hornburger P."/>
            <person name="Mueller R.-W."/>
            <person name="Bruemmer F."/>
            <person name="Labrenz M."/>
            <person name="Spormann A.M."/>
            <person name="Op den Camp H."/>
            <person name="Overmann J."/>
            <person name="Amann R."/>
            <person name="Jetten M.S.M."/>
            <person name="Mascher T."/>
            <person name="Medema M.H."/>
            <person name="Devos D.P."/>
            <person name="Kaster A.-K."/>
            <person name="Ovreas L."/>
            <person name="Rohde M."/>
            <person name="Galperin M.Y."/>
            <person name="Jogler C."/>
        </authorList>
    </citation>
    <scope>NUCLEOTIDE SEQUENCE [LARGE SCALE GENOMIC DNA]</scope>
    <source>
        <strain evidence="2 3">Poly30</strain>
    </source>
</reference>
<protein>
    <recommendedName>
        <fullName evidence="1">Thaumarchaeal output domain-containing protein</fullName>
    </recommendedName>
</protein>
<feature type="domain" description="Thaumarchaeal output" evidence="1">
    <location>
        <begin position="121"/>
        <end position="297"/>
    </location>
</feature>
<dbReference type="Proteomes" id="UP000320390">
    <property type="component" value="Chromosome"/>
</dbReference>
<sequence length="471" mass="52250">MASPRATQALLQRSIEAIEASSDTFEELPEALRDLLMALQELLESPGAPSGPAANDARQVLEMVALAGESELRNQQSVTASLEALSLELERRILAAPVALAAGQACPPCGIDGGTEAGRSLGLLAALLSHNPSRLAPELDPTSPLGHRYPFADEKLAMEPGDTIRALEELSDLGLFQRTLVNRIHVCSECERCHLNFREQCPRCDSIDLKVERVLHHFRCGYTGIESEFGSGIELACPKCRRELFQLGQDFDRPHETYVCRHCESLFEEPQIGAQCLACSKESAGHEAPQRAIYTYSPTPLANRAVELGRLTGLEVDSILYDAELKIATRDFLEFEIKRELVRLSRHATAFSTATVSFERHGRTVPIFRDWTASTLRELCVMLAGSLRSLDLVTRLDASRLGILMPEADEAGAAIVRRRLFAELNEMSFVDRSGNDLVPTWTVATWAERRQPIEEVRRFLFPDSNMLKVEP</sequence>
<dbReference type="Pfam" id="PF18551">
    <property type="entry name" value="TackOD1"/>
    <property type="match status" value="1"/>
</dbReference>
<gene>
    <name evidence="2" type="ORF">Poly30_34530</name>
</gene>
<accession>A0A518EV38</accession>
<proteinExistence type="predicted"/>
<keyword evidence="3" id="KW-1185">Reference proteome</keyword>
<dbReference type="AlphaFoldDB" id="A0A518EV38"/>
<evidence type="ECO:0000313" key="2">
    <source>
        <dbReference type="EMBL" id="QDV07918.1"/>
    </source>
</evidence>